<dbReference type="InterPro" id="IPR036625">
    <property type="entry name" value="E3-bd_dom_sf"/>
</dbReference>
<dbReference type="EC" id="2.3.1.-" evidence="4"/>
<dbReference type="Pfam" id="PF00364">
    <property type="entry name" value="Biotin_lipoyl"/>
    <property type="match status" value="1"/>
</dbReference>
<dbReference type="PANTHER" id="PTHR23151">
    <property type="entry name" value="DIHYDROLIPOAMIDE ACETYL/SUCCINYL-TRANSFERASE-RELATED"/>
    <property type="match status" value="1"/>
</dbReference>
<protein>
    <recommendedName>
        <fullName evidence="4">Dihydrolipoamide acetyltransferase component of pyruvate dehydrogenase complex</fullName>
        <ecNumber evidence="4">2.3.1.-</ecNumber>
    </recommendedName>
</protein>
<dbReference type="SUPFAM" id="SSF52777">
    <property type="entry name" value="CoA-dependent acyltransferases"/>
    <property type="match status" value="1"/>
</dbReference>
<keyword evidence="4" id="KW-0808">Transferase</keyword>
<proteinExistence type="inferred from homology"/>
<keyword evidence="3 4" id="KW-0450">Lipoyl</keyword>
<dbReference type="PROSITE" id="PS50968">
    <property type="entry name" value="BIOTINYL_LIPOYL"/>
    <property type="match status" value="1"/>
</dbReference>
<dbReference type="EMBL" id="QMFB01000013">
    <property type="protein sequence ID" value="RAV19233.1"/>
    <property type="molecule type" value="Genomic_DNA"/>
</dbReference>
<dbReference type="OrthoDB" id="9805770at2"/>
<dbReference type="GO" id="GO:0006086">
    <property type="term" value="P:pyruvate decarboxylation to acetyl-CoA"/>
    <property type="evidence" value="ECO:0007669"/>
    <property type="project" value="InterPro"/>
</dbReference>
<name>A0A329MKJ3_9BACL</name>
<dbReference type="CDD" id="cd06849">
    <property type="entry name" value="lipoyl_domain"/>
    <property type="match status" value="1"/>
</dbReference>
<evidence type="ECO:0000259" key="6">
    <source>
        <dbReference type="PROSITE" id="PS51826"/>
    </source>
</evidence>
<dbReference type="Pfam" id="PF02817">
    <property type="entry name" value="E3_binding"/>
    <property type="match status" value="1"/>
</dbReference>
<organism evidence="7 8">
    <name type="scientific">Paenibacillus contaminans</name>
    <dbReference type="NCBI Taxonomy" id="450362"/>
    <lineage>
        <taxon>Bacteria</taxon>
        <taxon>Bacillati</taxon>
        <taxon>Bacillota</taxon>
        <taxon>Bacilli</taxon>
        <taxon>Bacillales</taxon>
        <taxon>Paenibacillaceae</taxon>
        <taxon>Paenibacillus</taxon>
    </lineage>
</organism>
<dbReference type="SUPFAM" id="SSF51230">
    <property type="entry name" value="Single hybrid motif"/>
    <property type="match status" value="1"/>
</dbReference>
<dbReference type="InterPro" id="IPR001078">
    <property type="entry name" value="2-oxoacid_DH_actylTfrase"/>
</dbReference>
<dbReference type="GO" id="GO:0045254">
    <property type="term" value="C:pyruvate dehydrogenase complex"/>
    <property type="evidence" value="ECO:0007669"/>
    <property type="project" value="InterPro"/>
</dbReference>
<dbReference type="SUPFAM" id="SSF47005">
    <property type="entry name" value="Peripheral subunit-binding domain of 2-oxo acid dehydrogenase complex"/>
    <property type="match status" value="1"/>
</dbReference>
<comment type="caution">
    <text evidence="7">The sequence shown here is derived from an EMBL/GenBank/DDBJ whole genome shotgun (WGS) entry which is preliminary data.</text>
</comment>
<evidence type="ECO:0000256" key="4">
    <source>
        <dbReference type="RuleBase" id="RU003423"/>
    </source>
</evidence>
<dbReference type="PANTHER" id="PTHR23151:SF90">
    <property type="entry name" value="DIHYDROLIPOYLLYSINE-RESIDUE ACETYLTRANSFERASE COMPONENT OF PYRUVATE DEHYDROGENASE COMPLEX, MITOCHONDRIAL-RELATED"/>
    <property type="match status" value="1"/>
</dbReference>
<dbReference type="InterPro" id="IPR004167">
    <property type="entry name" value="PSBD"/>
</dbReference>
<keyword evidence="8" id="KW-1185">Reference proteome</keyword>
<evidence type="ECO:0000259" key="5">
    <source>
        <dbReference type="PROSITE" id="PS50968"/>
    </source>
</evidence>
<gene>
    <name evidence="7" type="ORF">DQG23_22110</name>
</gene>
<accession>A0A329MKJ3</accession>
<comment type="cofactor">
    <cofactor evidence="1 4">
        <name>(R)-lipoate</name>
        <dbReference type="ChEBI" id="CHEBI:83088"/>
    </cofactor>
</comment>
<sequence length="413" mass="44949">MSKSVRLPKLSLSMEEGTIVNWTVPLQQPIAKDEVIAEIETDKAVIELQMPYDGVIESFLVEAGATVAVGEPIALLKEEGNEKDAVSAENGKPLAEPQQRRTFLAISPSARRRARELEIDYSLVKGSGPNGRILHRDIENAKGRLPCAVQEQRKGCFTPSSTAASSVACIASSAASAVPQGRKLTLSSMRRTIARRMLDSVQTVPQFAITRRVDVSNMMKIKSTIQNSLLRKKIKLSLTDFMIRAVAETLVKYPALNASFIGHPGEEGCHIVEHEHVNVGLAVSLDGGLMVPVIHETERLSVSEIAMARVGRIDSIRNRTSMPSHMQGGTVTISNLGAYGVEQFQAIVNPPEGCILAVGAVKDVVVSIAGKMEIRPMMNMTGSFDHRLIDGAPAAEFMNDLVRQLESDDWYLI</sequence>
<dbReference type="InterPro" id="IPR011053">
    <property type="entry name" value="Single_hybrid_motif"/>
</dbReference>
<dbReference type="PROSITE" id="PS51826">
    <property type="entry name" value="PSBD"/>
    <property type="match status" value="1"/>
</dbReference>
<dbReference type="RefSeq" id="WP_113033051.1">
    <property type="nucleotide sequence ID" value="NZ_QMFB01000013.1"/>
</dbReference>
<evidence type="ECO:0000313" key="7">
    <source>
        <dbReference type="EMBL" id="RAV19233.1"/>
    </source>
</evidence>
<dbReference type="Gene3D" id="2.40.50.100">
    <property type="match status" value="1"/>
</dbReference>
<feature type="domain" description="Peripheral subunit-binding (PSBD)" evidence="6">
    <location>
        <begin position="105"/>
        <end position="142"/>
    </location>
</feature>
<evidence type="ECO:0000256" key="2">
    <source>
        <dbReference type="ARBA" id="ARBA00007317"/>
    </source>
</evidence>
<evidence type="ECO:0000313" key="8">
    <source>
        <dbReference type="Proteomes" id="UP000250369"/>
    </source>
</evidence>
<dbReference type="InterPro" id="IPR000089">
    <property type="entry name" value="Biotin_lipoyl"/>
</dbReference>
<evidence type="ECO:0000256" key="1">
    <source>
        <dbReference type="ARBA" id="ARBA00001938"/>
    </source>
</evidence>
<dbReference type="GO" id="GO:0016746">
    <property type="term" value="F:acyltransferase activity"/>
    <property type="evidence" value="ECO:0007669"/>
    <property type="project" value="UniProtKB-KW"/>
</dbReference>
<dbReference type="Proteomes" id="UP000250369">
    <property type="component" value="Unassembled WGS sequence"/>
</dbReference>
<evidence type="ECO:0000256" key="3">
    <source>
        <dbReference type="ARBA" id="ARBA00022823"/>
    </source>
</evidence>
<dbReference type="Pfam" id="PF00198">
    <property type="entry name" value="2-oxoacid_dh"/>
    <property type="match status" value="1"/>
</dbReference>
<keyword evidence="4" id="KW-0012">Acyltransferase</keyword>
<dbReference type="InterPro" id="IPR045257">
    <property type="entry name" value="E2/Pdx1"/>
</dbReference>
<dbReference type="Gene3D" id="3.30.559.10">
    <property type="entry name" value="Chloramphenicol acetyltransferase-like domain"/>
    <property type="match status" value="1"/>
</dbReference>
<feature type="domain" description="Lipoyl-binding" evidence="5">
    <location>
        <begin position="2"/>
        <end position="77"/>
    </location>
</feature>
<reference evidence="7 8" key="1">
    <citation type="journal article" date="2009" name="Int. J. Syst. Evol. Microbiol.">
        <title>Paenibacillus contaminans sp. nov., isolated from a contaminated laboratory plate.</title>
        <authorList>
            <person name="Chou J.H."/>
            <person name="Lee J.H."/>
            <person name="Lin M.C."/>
            <person name="Chang P.S."/>
            <person name="Arun A.B."/>
            <person name="Young C.C."/>
            <person name="Chen W.M."/>
        </authorList>
    </citation>
    <scope>NUCLEOTIDE SEQUENCE [LARGE SCALE GENOMIC DNA]</scope>
    <source>
        <strain evidence="7 8">CKOBP-6</strain>
    </source>
</reference>
<dbReference type="Gene3D" id="4.10.320.10">
    <property type="entry name" value="E3-binding domain"/>
    <property type="match status" value="1"/>
</dbReference>
<comment type="similarity">
    <text evidence="2 4">Belongs to the 2-oxoacid dehydrogenase family.</text>
</comment>
<dbReference type="InterPro" id="IPR023213">
    <property type="entry name" value="CAT-like_dom_sf"/>
</dbReference>
<dbReference type="AlphaFoldDB" id="A0A329MKJ3"/>